<keyword evidence="7" id="KW-0548">Nucleotidyltransferase</keyword>
<dbReference type="PROSITE" id="PS51163">
    <property type="entry name" value="YRDC"/>
    <property type="match status" value="1"/>
</dbReference>
<dbReference type="GO" id="GO:0061710">
    <property type="term" value="F:L-threonylcarbamoyladenylate synthase"/>
    <property type="evidence" value="ECO:0007669"/>
    <property type="project" value="UniProtKB-EC"/>
</dbReference>
<dbReference type="HAMAP" id="MF_01852">
    <property type="entry name" value="TsaC"/>
    <property type="match status" value="1"/>
</dbReference>
<dbReference type="InterPro" id="IPR023535">
    <property type="entry name" value="TC-AMP_synthase"/>
</dbReference>
<dbReference type="EC" id="2.7.7.87" evidence="3"/>
<evidence type="ECO:0000259" key="11">
    <source>
        <dbReference type="PROSITE" id="PS51163"/>
    </source>
</evidence>
<dbReference type="InterPro" id="IPR050156">
    <property type="entry name" value="TC-AMP_synthase_SUA5"/>
</dbReference>
<keyword evidence="5" id="KW-0808">Transferase</keyword>
<evidence type="ECO:0000256" key="2">
    <source>
        <dbReference type="ARBA" id="ARBA00007663"/>
    </source>
</evidence>
<comment type="similarity">
    <text evidence="2">Belongs to the SUA5 family.</text>
</comment>
<dbReference type="OrthoDB" id="9814580at2"/>
<evidence type="ECO:0000256" key="5">
    <source>
        <dbReference type="ARBA" id="ARBA00022679"/>
    </source>
</evidence>
<protein>
    <recommendedName>
        <fullName evidence="3">L-threonylcarbamoyladenylate synthase</fullName>
        <ecNumber evidence="3">2.7.7.87</ecNumber>
    </recommendedName>
</protein>
<proteinExistence type="inferred from homology"/>
<keyword evidence="4" id="KW-0963">Cytoplasm</keyword>
<evidence type="ECO:0000256" key="3">
    <source>
        <dbReference type="ARBA" id="ARBA00012584"/>
    </source>
</evidence>
<evidence type="ECO:0000256" key="6">
    <source>
        <dbReference type="ARBA" id="ARBA00022694"/>
    </source>
</evidence>
<dbReference type="GO" id="GO:0003725">
    <property type="term" value="F:double-stranded RNA binding"/>
    <property type="evidence" value="ECO:0007669"/>
    <property type="project" value="InterPro"/>
</dbReference>
<dbReference type="Gene3D" id="3.90.870.10">
    <property type="entry name" value="DHBP synthase"/>
    <property type="match status" value="1"/>
</dbReference>
<dbReference type="InterPro" id="IPR017945">
    <property type="entry name" value="DHBP_synth_RibB-like_a/b_dom"/>
</dbReference>
<dbReference type="GO" id="GO:0005524">
    <property type="term" value="F:ATP binding"/>
    <property type="evidence" value="ECO:0007669"/>
    <property type="project" value="UniProtKB-KW"/>
</dbReference>
<feature type="domain" description="YrdC-like" evidence="11">
    <location>
        <begin position="6"/>
        <end position="185"/>
    </location>
</feature>
<comment type="subcellular location">
    <subcellularLocation>
        <location evidence="1">Cytoplasm</location>
    </subcellularLocation>
</comment>
<evidence type="ECO:0000256" key="10">
    <source>
        <dbReference type="ARBA" id="ARBA00048366"/>
    </source>
</evidence>
<dbReference type="PANTHER" id="PTHR17490">
    <property type="entry name" value="SUA5"/>
    <property type="match status" value="1"/>
</dbReference>
<keyword evidence="8" id="KW-0547">Nucleotide-binding</keyword>
<organism evidence="12">
    <name type="scientific">Acidithiobacillus sulfuriphilus</name>
    <dbReference type="NCBI Taxonomy" id="1867749"/>
    <lineage>
        <taxon>Bacteria</taxon>
        <taxon>Pseudomonadati</taxon>
        <taxon>Pseudomonadota</taxon>
        <taxon>Acidithiobacillia</taxon>
        <taxon>Acidithiobacillales</taxon>
        <taxon>Acidithiobacillaceae</taxon>
        <taxon>Acidithiobacillus</taxon>
    </lineage>
</organism>
<sequence length="185" mass="20276">MKGPSRRSLRRAVAALRRGAVIAYPTEGVWGLGCDPRNRRAVKRLLAVKGRSQKKGLLLVAGRFSQAEAYCAVWQQTEVQERMATLWPGTTLVLPGSRRAPVWLRGRHPDVAVRVSRHPGVVALCRAFHGAIISTSANPAGKVPARSRHQLHRYFGRLVVLPGQLGGARQASRIVDARSGRVLRS</sequence>
<evidence type="ECO:0000256" key="1">
    <source>
        <dbReference type="ARBA" id="ARBA00004496"/>
    </source>
</evidence>
<dbReference type="GO" id="GO:0000049">
    <property type="term" value="F:tRNA binding"/>
    <property type="evidence" value="ECO:0007669"/>
    <property type="project" value="TreeGrafter"/>
</dbReference>
<dbReference type="SUPFAM" id="SSF55821">
    <property type="entry name" value="YrdC/RibB"/>
    <property type="match status" value="1"/>
</dbReference>
<evidence type="ECO:0000313" key="12">
    <source>
        <dbReference type="EMBL" id="RNF58112.1"/>
    </source>
</evidence>
<keyword evidence="6" id="KW-0819">tRNA processing</keyword>
<comment type="catalytic activity">
    <reaction evidence="10">
        <text>L-threonine + hydrogencarbonate + ATP = L-threonylcarbamoyladenylate + diphosphate + H2O</text>
        <dbReference type="Rhea" id="RHEA:36407"/>
        <dbReference type="ChEBI" id="CHEBI:15377"/>
        <dbReference type="ChEBI" id="CHEBI:17544"/>
        <dbReference type="ChEBI" id="CHEBI:30616"/>
        <dbReference type="ChEBI" id="CHEBI:33019"/>
        <dbReference type="ChEBI" id="CHEBI:57926"/>
        <dbReference type="ChEBI" id="CHEBI:73682"/>
        <dbReference type="EC" id="2.7.7.87"/>
    </reaction>
</comment>
<dbReference type="EMBL" id="RIZI01000192">
    <property type="protein sequence ID" value="RNF58112.1"/>
    <property type="molecule type" value="Genomic_DNA"/>
</dbReference>
<keyword evidence="9" id="KW-0067">ATP-binding</keyword>
<evidence type="ECO:0000256" key="9">
    <source>
        <dbReference type="ARBA" id="ARBA00022840"/>
    </source>
</evidence>
<reference evidence="12" key="1">
    <citation type="submission" date="2018-10" db="EMBL/GenBank/DDBJ databases">
        <title>Acidithiobacillus sulfuriphilus sp. nov.: an extremely acidophilic sulfur-oxidizing chemolithotroph isolated from a neutral pH environment.</title>
        <authorList>
            <person name="Falagan C."/>
            <person name="Moya-Beltran A."/>
            <person name="Quatrini R."/>
            <person name="Johnson D.B."/>
        </authorList>
    </citation>
    <scope>NUCLEOTIDE SEQUENCE [LARGE SCALE GENOMIC DNA]</scope>
    <source>
        <strain evidence="12">CJ-2</strain>
    </source>
</reference>
<dbReference type="RefSeq" id="WP_123105824.1">
    <property type="nucleotide sequence ID" value="NZ_CP127527.1"/>
</dbReference>
<comment type="caution">
    <text evidence="12">The sequence shown here is derived from an EMBL/GenBank/DDBJ whole genome shotgun (WGS) entry which is preliminary data.</text>
</comment>
<accession>A0A3M8QRL4</accession>
<dbReference type="AlphaFoldDB" id="A0A3M8QRL4"/>
<gene>
    <name evidence="12" type="ORF">EC580_13220</name>
</gene>
<evidence type="ECO:0000256" key="4">
    <source>
        <dbReference type="ARBA" id="ARBA00022490"/>
    </source>
</evidence>
<dbReference type="GO" id="GO:0002949">
    <property type="term" value="P:tRNA threonylcarbamoyladenosine modification"/>
    <property type="evidence" value="ECO:0007669"/>
    <property type="project" value="InterPro"/>
</dbReference>
<evidence type="ECO:0000256" key="7">
    <source>
        <dbReference type="ARBA" id="ARBA00022695"/>
    </source>
</evidence>
<name>A0A3M8QRL4_9PROT</name>
<dbReference type="PANTHER" id="PTHR17490:SF18">
    <property type="entry name" value="THREONYLCARBAMOYL-AMP SYNTHASE"/>
    <property type="match status" value="1"/>
</dbReference>
<dbReference type="InterPro" id="IPR006070">
    <property type="entry name" value="Sua5-like_dom"/>
</dbReference>
<dbReference type="GO" id="GO:0006450">
    <property type="term" value="P:regulation of translational fidelity"/>
    <property type="evidence" value="ECO:0007669"/>
    <property type="project" value="TreeGrafter"/>
</dbReference>
<dbReference type="Pfam" id="PF01300">
    <property type="entry name" value="Sua5_yciO_yrdC"/>
    <property type="match status" value="1"/>
</dbReference>
<dbReference type="GO" id="GO:0005737">
    <property type="term" value="C:cytoplasm"/>
    <property type="evidence" value="ECO:0007669"/>
    <property type="project" value="UniProtKB-SubCell"/>
</dbReference>
<evidence type="ECO:0000256" key="8">
    <source>
        <dbReference type="ARBA" id="ARBA00022741"/>
    </source>
</evidence>